<organism evidence="2 3">
    <name type="scientific">Lactarius akahatsu</name>
    <dbReference type="NCBI Taxonomy" id="416441"/>
    <lineage>
        <taxon>Eukaryota</taxon>
        <taxon>Fungi</taxon>
        <taxon>Dikarya</taxon>
        <taxon>Basidiomycota</taxon>
        <taxon>Agaricomycotina</taxon>
        <taxon>Agaricomycetes</taxon>
        <taxon>Russulales</taxon>
        <taxon>Russulaceae</taxon>
        <taxon>Lactarius</taxon>
    </lineage>
</organism>
<proteinExistence type="predicted"/>
<reference evidence="2" key="1">
    <citation type="submission" date="2022-01" db="EMBL/GenBank/DDBJ databases">
        <title>Comparative genomics reveals a dynamic genome evolution in the ectomycorrhizal milk-cap (Lactarius) mushrooms.</title>
        <authorList>
            <consortium name="DOE Joint Genome Institute"/>
            <person name="Lebreton A."/>
            <person name="Tang N."/>
            <person name="Kuo A."/>
            <person name="LaButti K."/>
            <person name="Drula E."/>
            <person name="Barry K."/>
            <person name="Clum A."/>
            <person name="Lipzen A."/>
            <person name="Mousain D."/>
            <person name="Ng V."/>
            <person name="Wang R."/>
            <person name="Wang X."/>
            <person name="Dai Y."/>
            <person name="Henrissat B."/>
            <person name="Grigoriev I.V."/>
            <person name="Guerin-Laguette A."/>
            <person name="Yu F."/>
            <person name="Martin F.M."/>
        </authorList>
    </citation>
    <scope>NUCLEOTIDE SEQUENCE</scope>
    <source>
        <strain evidence="2">QP</strain>
    </source>
</reference>
<gene>
    <name evidence="2" type="ORF">EDB92DRAFT_1815388</name>
</gene>
<keyword evidence="3" id="KW-1185">Reference proteome</keyword>
<sequence length="230" mass="25240">MPVASFQAILDKALADYREKIGVELDQHPFADELRGRDSPDDVLELLGDKANTFKVYRDGNLQVVHALSGILGEAASLVPFPPARAIFVGVDVLITAADGVGSSYDALVDLFECIGNFLKRLRIYTDVPLTPSMTDIIVKIMVELLSVFALATKQIKQGRFTQDGIEKFAKKLLGESEIEAVLQRLDRLTQEEGRMTVAQTFEVVYGLVNNVNVVMNGAQSLLARLTTLN</sequence>
<evidence type="ECO:0000313" key="3">
    <source>
        <dbReference type="Proteomes" id="UP001201163"/>
    </source>
</evidence>
<dbReference type="EMBL" id="JAKELL010000017">
    <property type="protein sequence ID" value="KAH8993724.1"/>
    <property type="molecule type" value="Genomic_DNA"/>
</dbReference>
<accession>A0AAD4LIU9</accession>
<dbReference type="InterPro" id="IPR031350">
    <property type="entry name" value="Goodbye_dom"/>
</dbReference>
<evidence type="ECO:0000259" key="1">
    <source>
        <dbReference type="Pfam" id="PF17109"/>
    </source>
</evidence>
<dbReference type="Pfam" id="PF17109">
    <property type="entry name" value="Goodbye"/>
    <property type="match status" value="1"/>
</dbReference>
<dbReference type="AlphaFoldDB" id="A0AAD4LIU9"/>
<feature type="domain" description="Fungal STAND N-terminal Goodbye" evidence="1">
    <location>
        <begin position="12"/>
        <end position="125"/>
    </location>
</feature>
<evidence type="ECO:0000313" key="2">
    <source>
        <dbReference type="EMBL" id="KAH8993724.1"/>
    </source>
</evidence>
<comment type="caution">
    <text evidence="2">The sequence shown here is derived from an EMBL/GenBank/DDBJ whole genome shotgun (WGS) entry which is preliminary data.</text>
</comment>
<protein>
    <recommendedName>
        <fullName evidence="1">Fungal STAND N-terminal Goodbye domain-containing protein</fullName>
    </recommendedName>
</protein>
<name>A0AAD4LIU9_9AGAM</name>
<dbReference type="Proteomes" id="UP001201163">
    <property type="component" value="Unassembled WGS sequence"/>
</dbReference>